<evidence type="ECO:0000313" key="3">
    <source>
        <dbReference type="Proteomes" id="UP001596058"/>
    </source>
</evidence>
<dbReference type="RefSeq" id="WP_379516205.1">
    <property type="nucleotide sequence ID" value="NZ_JBHSPA010000027.1"/>
</dbReference>
<feature type="compositionally biased region" description="Low complexity" evidence="1">
    <location>
        <begin position="361"/>
        <end position="382"/>
    </location>
</feature>
<reference evidence="3" key="1">
    <citation type="journal article" date="2019" name="Int. J. Syst. Evol. Microbiol.">
        <title>The Global Catalogue of Microorganisms (GCM) 10K type strain sequencing project: providing services to taxonomists for standard genome sequencing and annotation.</title>
        <authorList>
            <consortium name="The Broad Institute Genomics Platform"/>
            <consortium name="The Broad Institute Genome Sequencing Center for Infectious Disease"/>
            <person name="Wu L."/>
            <person name="Ma J."/>
        </authorList>
    </citation>
    <scope>NUCLEOTIDE SEQUENCE [LARGE SCALE GENOMIC DNA]</scope>
    <source>
        <strain evidence="3">CCUG 53903</strain>
    </source>
</reference>
<name>A0ABW1CPR7_9ACTN</name>
<feature type="compositionally biased region" description="Polar residues" evidence="1">
    <location>
        <begin position="423"/>
        <end position="434"/>
    </location>
</feature>
<feature type="compositionally biased region" description="Low complexity" evidence="1">
    <location>
        <begin position="331"/>
        <end position="353"/>
    </location>
</feature>
<feature type="compositionally biased region" description="Polar residues" evidence="1">
    <location>
        <begin position="260"/>
        <end position="269"/>
    </location>
</feature>
<gene>
    <name evidence="2" type="ORF">ACFPZ3_22705</name>
</gene>
<comment type="caution">
    <text evidence="2">The sequence shown here is derived from an EMBL/GenBank/DDBJ whole genome shotgun (WGS) entry which is preliminary data.</text>
</comment>
<proteinExistence type="predicted"/>
<organism evidence="2 3">
    <name type="scientific">Nonomuraea insulae</name>
    <dbReference type="NCBI Taxonomy" id="1616787"/>
    <lineage>
        <taxon>Bacteria</taxon>
        <taxon>Bacillati</taxon>
        <taxon>Actinomycetota</taxon>
        <taxon>Actinomycetes</taxon>
        <taxon>Streptosporangiales</taxon>
        <taxon>Streptosporangiaceae</taxon>
        <taxon>Nonomuraea</taxon>
    </lineage>
</organism>
<evidence type="ECO:0000313" key="2">
    <source>
        <dbReference type="EMBL" id="MFC5826690.1"/>
    </source>
</evidence>
<protein>
    <submittedName>
        <fullName evidence="2">Uncharacterized protein</fullName>
    </submittedName>
</protein>
<dbReference type="Proteomes" id="UP001596058">
    <property type="component" value="Unassembled WGS sequence"/>
</dbReference>
<feature type="compositionally biased region" description="Gly residues" evidence="1">
    <location>
        <begin position="383"/>
        <end position="396"/>
    </location>
</feature>
<accession>A0ABW1CPR7</accession>
<keyword evidence="3" id="KW-1185">Reference proteome</keyword>
<sequence length="462" mass="47482">MAQETQPIRTAIDTKEVDDANLDMLREDLKNNKPELLRDAASELLTAKRRLDSLVSVIDRHLTALDKHWTVGEDAKTVKTSLSRLRSSTADVSTTISEQTIDADAKQCLANPSGVAPALIQQAHTLSALSGKSVPESENRDVSVLEGAFQGGVAGTIGGSLAGPPGMVVGAVVGTLAGGVTALFTDGPFGNIVGDSKEEKNRKAAKEHIKLLTEATEQNNRAFPADLRTDIPQFDTLDPRIPKVPFPGGDRTDGTVPAGLNQSITSPNANLDGLGYPNQDGLRDPNLHQIPGLGDTDPGNGTLPDGSGLDSGVGDVPGSDLSGAGKLPDAPGLGNTPSTNTNLPNTSLNAPNTSLAGLPDPSSSLNTPSPSTSLPNTTSGIGNPYGGGGAGNGMTGTGNAASALRGLGGAGSPMMVPPGGRGNTQESQESSRTTWLLEDEDYFRSDEATTNPYLRGDTKGKA</sequence>
<feature type="region of interest" description="Disordered" evidence="1">
    <location>
        <begin position="220"/>
        <end position="462"/>
    </location>
</feature>
<evidence type="ECO:0000256" key="1">
    <source>
        <dbReference type="SAM" id="MobiDB-lite"/>
    </source>
</evidence>
<dbReference type="EMBL" id="JBHSPA010000027">
    <property type="protein sequence ID" value="MFC5826690.1"/>
    <property type="molecule type" value="Genomic_DNA"/>
</dbReference>
<feature type="compositionally biased region" description="Low complexity" evidence="1">
    <location>
        <begin position="304"/>
        <end position="323"/>
    </location>
</feature>